<dbReference type="Proteomes" id="UP001380290">
    <property type="component" value="Unassembled WGS sequence"/>
</dbReference>
<sequence>MRPPRLYLFALLAATASSAFASDYAAIERQCREEMGQLNNSVVMGCAEQASDAARKDMNRVYQKTYLALRKLGEEDAAGFEAAQKAWLQYREAWCDSQSRSIGTPYFSICRMNLNIARVAELEAFYGQVPGQ</sequence>
<gene>
    <name evidence="3" type="ORF">V7S98_23040</name>
</gene>
<feature type="chain" id="PRO_5046081089" evidence="1">
    <location>
        <begin position="22"/>
        <end position="132"/>
    </location>
</feature>
<keyword evidence="1" id="KW-0732">Signal</keyword>
<feature type="signal peptide" evidence="1">
    <location>
        <begin position="1"/>
        <end position="21"/>
    </location>
</feature>
<dbReference type="Pfam" id="PF07007">
    <property type="entry name" value="LprI"/>
    <property type="match status" value="1"/>
</dbReference>
<comment type="caution">
    <text evidence="3">The sequence shown here is derived from an EMBL/GenBank/DDBJ whole genome shotgun (WGS) entry which is preliminary data.</text>
</comment>
<evidence type="ECO:0000256" key="1">
    <source>
        <dbReference type="SAM" id="SignalP"/>
    </source>
</evidence>
<protein>
    <submittedName>
        <fullName evidence="3">Lysozyme inhibitor LprI family protein</fullName>
    </submittedName>
</protein>
<dbReference type="Gene3D" id="1.20.1270.180">
    <property type="match status" value="1"/>
</dbReference>
<proteinExistence type="predicted"/>
<evidence type="ECO:0000313" key="4">
    <source>
        <dbReference type="Proteomes" id="UP001380290"/>
    </source>
</evidence>
<organism evidence="3 4">
    <name type="scientific">Pseudomonas farsensis</name>
    <dbReference type="NCBI Taxonomy" id="2745492"/>
    <lineage>
        <taxon>Bacteria</taxon>
        <taxon>Pseudomonadati</taxon>
        <taxon>Pseudomonadota</taxon>
        <taxon>Gammaproteobacteria</taxon>
        <taxon>Pseudomonadales</taxon>
        <taxon>Pseudomonadaceae</taxon>
        <taxon>Pseudomonas</taxon>
    </lineage>
</organism>
<keyword evidence="4" id="KW-1185">Reference proteome</keyword>
<dbReference type="EMBL" id="JBBHLC010000156">
    <property type="protein sequence ID" value="MEJ5866097.1"/>
    <property type="molecule type" value="Genomic_DNA"/>
</dbReference>
<dbReference type="InterPro" id="IPR009739">
    <property type="entry name" value="LprI-like_N"/>
</dbReference>
<reference evidence="3 4" key="1">
    <citation type="submission" date="2024-02" db="EMBL/GenBank/DDBJ databases">
        <title>Identification of pathogenicity and growth-promoting function of Pseudomonas putida variant.</title>
        <authorList>
            <person name="Sun J."/>
        </authorList>
    </citation>
    <scope>NUCLEOTIDE SEQUENCE [LARGE SCALE GENOMIC DNA]</scope>
    <source>
        <strain evidence="3 4">A03</strain>
    </source>
</reference>
<evidence type="ECO:0000313" key="3">
    <source>
        <dbReference type="EMBL" id="MEJ5866097.1"/>
    </source>
</evidence>
<name>A0ABU8QZR8_9PSED</name>
<dbReference type="RefSeq" id="WP_202883580.1">
    <property type="nucleotide sequence ID" value="NZ_JBBHLC010000156.1"/>
</dbReference>
<feature type="domain" description="Lysozyme inhibitor LprI-like N-terminal" evidence="2">
    <location>
        <begin position="43"/>
        <end position="122"/>
    </location>
</feature>
<accession>A0ABU8QZR8</accession>
<evidence type="ECO:0000259" key="2">
    <source>
        <dbReference type="Pfam" id="PF07007"/>
    </source>
</evidence>